<evidence type="ECO:0000256" key="1">
    <source>
        <dbReference type="ARBA" id="ARBA00004167"/>
    </source>
</evidence>
<dbReference type="Gene3D" id="2.60.120.430">
    <property type="entry name" value="Galactose-binding lectin"/>
    <property type="match status" value="1"/>
</dbReference>
<keyword evidence="7" id="KW-0472">Membrane</keyword>
<dbReference type="InterPro" id="IPR032675">
    <property type="entry name" value="LRR_dom_sf"/>
</dbReference>
<dbReference type="InterPro" id="IPR001611">
    <property type="entry name" value="Leu-rich_rpt"/>
</dbReference>
<evidence type="ECO:0000256" key="6">
    <source>
        <dbReference type="ARBA" id="ARBA00022989"/>
    </source>
</evidence>
<dbReference type="EMBL" id="JAKUCV010004868">
    <property type="protein sequence ID" value="KAJ4833768.1"/>
    <property type="molecule type" value="Genomic_DNA"/>
</dbReference>
<evidence type="ECO:0000259" key="10">
    <source>
        <dbReference type="Pfam" id="PF12819"/>
    </source>
</evidence>
<dbReference type="Pfam" id="PF00560">
    <property type="entry name" value="LRR_1"/>
    <property type="match status" value="1"/>
</dbReference>
<dbReference type="SUPFAM" id="SSF52058">
    <property type="entry name" value="L domain-like"/>
    <property type="match status" value="1"/>
</dbReference>
<dbReference type="PANTHER" id="PTHR45631">
    <property type="entry name" value="OS07G0107800 PROTEIN-RELATED"/>
    <property type="match status" value="1"/>
</dbReference>
<dbReference type="Pfam" id="PF08263">
    <property type="entry name" value="LRRNT_2"/>
    <property type="match status" value="1"/>
</dbReference>
<evidence type="ECO:0000256" key="2">
    <source>
        <dbReference type="ARBA" id="ARBA00022614"/>
    </source>
</evidence>
<keyword evidence="6" id="KW-1133">Transmembrane helix</keyword>
<sequence length="456" mass="50133">MPSPLLLFISLLSFLSLSSSQSPPPPRVNILLGILIDCGASRPYTINGREWLTDEGFTNRGANKNLTTQVLLRTLYTVRSFPLRSNNRTRKFCYSVPVFRGAKYLVRSTYFYGGVNGNGTSPPVFDQMVDGTLWSVVNTTDDYANGMYSYYEGVFLAQANRMSFCLGSNTYTKSDPFLSALEFLILGDSLYLSLDQFDRIWEPFGEYDPTKSDNTNLSVSGIWNLPPQKLFERELANGDPLVLKWPPAPLPNSEYYIALYFADDGGSSRVIDVSINGVPYFRNLNVRPVGEVVFTKRWPLGGVTNVTLTSTAGSSAGPLINGGEVFSLLPLGGRTRTSDVSVLKQLKSSFKKVPIDWSGDPCMPRQYSWTGITCSGGPHIRITSLNLTGMGLSGSLSSNISRLTGLTHIWLGSNNISGTIPDLGPLKMLRTLHLENNRLTGEIPSSLASLRGLREL</sequence>
<keyword evidence="4 8" id="KW-0732">Signal</keyword>
<dbReference type="Proteomes" id="UP001141552">
    <property type="component" value="Unassembled WGS sequence"/>
</dbReference>
<evidence type="ECO:0008006" key="13">
    <source>
        <dbReference type="Google" id="ProtNLM"/>
    </source>
</evidence>
<dbReference type="AlphaFoldDB" id="A0A9Q0FLY5"/>
<evidence type="ECO:0000313" key="11">
    <source>
        <dbReference type="EMBL" id="KAJ4833768.1"/>
    </source>
</evidence>
<dbReference type="PROSITE" id="PS51450">
    <property type="entry name" value="LRR"/>
    <property type="match status" value="1"/>
</dbReference>
<evidence type="ECO:0000256" key="4">
    <source>
        <dbReference type="ARBA" id="ARBA00022729"/>
    </source>
</evidence>
<dbReference type="InterPro" id="IPR013210">
    <property type="entry name" value="LRR_N_plant-typ"/>
</dbReference>
<feature type="domain" description="Malectin-like" evidence="10">
    <location>
        <begin position="36"/>
        <end position="191"/>
    </location>
</feature>
<feature type="domain" description="Leucine-rich repeat-containing N-terminal plant-type" evidence="9">
    <location>
        <begin position="338"/>
        <end position="375"/>
    </location>
</feature>
<dbReference type="PANTHER" id="PTHR45631:SF3">
    <property type="entry name" value="OS05G0393100 PROTEIN"/>
    <property type="match status" value="1"/>
</dbReference>
<keyword evidence="2" id="KW-0433">Leucine-rich repeat</keyword>
<dbReference type="OrthoDB" id="1394818at2759"/>
<protein>
    <recommendedName>
        <fullName evidence="13">Malectin-like domain-containing protein</fullName>
    </recommendedName>
</protein>
<proteinExistence type="predicted"/>
<dbReference type="Gene3D" id="3.80.10.10">
    <property type="entry name" value="Ribonuclease Inhibitor"/>
    <property type="match status" value="1"/>
</dbReference>
<keyword evidence="3" id="KW-0812">Transmembrane</keyword>
<dbReference type="InterPro" id="IPR024788">
    <property type="entry name" value="Malectin-like_Carb-bd_dom"/>
</dbReference>
<reference evidence="11" key="2">
    <citation type="journal article" date="2023" name="Plants (Basel)">
        <title>Annotation of the Turnera subulata (Passifloraceae) Draft Genome Reveals the S-Locus Evolved after the Divergence of Turneroideae from Passifloroideae in a Stepwise Manner.</title>
        <authorList>
            <person name="Henning P.M."/>
            <person name="Roalson E.H."/>
            <person name="Mir W."/>
            <person name="McCubbin A.G."/>
            <person name="Shore J.S."/>
        </authorList>
    </citation>
    <scope>NUCLEOTIDE SEQUENCE</scope>
    <source>
        <strain evidence="11">F60SS</strain>
    </source>
</reference>
<comment type="caution">
    <text evidence="11">The sequence shown here is derived from an EMBL/GenBank/DDBJ whole genome shotgun (WGS) entry which is preliminary data.</text>
</comment>
<dbReference type="GO" id="GO:0016020">
    <property type="term" value="C:membrane"/>
    <property type="evidence" value="ECO:0007669"/>
    <property type="project" value="UniProtKB-SubCell"/>
</dbReference>
<feature type="chain" id="PRO_5040424185" description="Malectin-like domain-containing protein" evidence="8">
    <location>
        <begin position="21"/>
        <end position="456"/>
    </location>
</feature>
<evidence type="ECO:0000256" key="3">
    <source>
        <dbReference type="ARBA" id="ARBA00022692"/>
    </source>
</evidence>
<evidence type="ECO:0000256" key="5">
    <source>
        <dbReference type="ARBA" id="ARBA00022737"/>
    </source>
</evidence>
<name>A0A9Q0FLY5_9ROSI</name>
<comment type="subcellular location">
    <subcellularLocation>
        <location evidence="1">Membrane</location>
        <topology evidence="1">Single-pass membrane protein</topology>
    </subcellularLocation>
</comment>
<evidence type="ECO:0000313" key="12">
    <source>
        <dbReference type="Proteomes" id="UP001141552"/>
    </source>
</evidence>
<evidence type="ECO:0000256" key="7">
    <source>
        <dbReference type="ARBA" id="ARBA00023136"/>
    </source>
</evidence>
<dbReference type="FunFam" id="3.80.10.10:FF:000129">
    <property type="entry name" value="Leucine-rich repeat receptor-like kinase"/>
    <property type="match status" value="1"/>
</dbReference>
<dbReference type="Pfam" id="PF12819">
    <property type="entry name" value="Malectin_like"/>
    <property type="match status" value="2"/>
</dbReference>
<accession>A0A9Q0FLY5</accession>
<feature type="signal peptide" evidence="8">
    <location>
        <begin position="1"/>
        <end position="20"/>
    </location>
</feature>
<feature type="domain" description="Malectin-like" evidence="10">
    <location>
        <begin position="195"/>
        <end position="327"/>
    </location>
</feature>
<organism evidence="11 12">
    <name type="scientific">Turnera subulata</name>
    <dbReference type="NCBI Taxonomy" id="218843"/>
    <lineage>
        <taxon>Eukaryota</taxon>
        <taxon>Viridiplantae</taxon>
        <taxon>Streptophyta</taxon>
        <taxon>Embryophyta</taxon>
        <taxon>Tracheophyta</taxon>
        <taxon>Spermatophyta</taxon>
        <taxon>Magnoliopsida</taxon>
        <taxon>eudicotyledons</taxon>
        <taxon>Gunneridae</taxon>
        <taxon>Pentapetalae</taxon>
        <taxon>rosids</taxon>
        <taxon>fabids</taxon>
        <taxon>Malpighiales</taxon>
        <taxon>Passifloraceae</taxon>
        <taxon>Turnera</taxon>
    </lineage>
</organism>
<evidence type="ECO:0000256" key="8">
    <source>
        <dbReference type="SAM" id="SignalP"/>
    </source>
</evidence>
<gene>
    <name evidence="11" type="ORF">Tsubulata_012645</name>
</gene>
<keyword evidence="5" id="KW-0677">Repeat</keyword>
<reference evidence="11" key="1">
    <citation type="submission" date="2022-02" db="EMBL/GenBank/DDBJ databases">
        <authorList>
            <person name="Henning P.M."/>
            <person name="McCubbin A.G."/>
            <person name="Shore J.S."/>
        </authorList>
    </citation>
    <scope>NUCLEOTIDE SEQUENCE</scope>
    <source>
        <strain evidence="11">F60SS</strain>
        <tissue evidence="11">Leaves</tissue>
    </source>
</reference>
<evidence type="ECO:0000259" key="9">
    <source>
        <dbReference type="Pfam" id="PF08263"/>
    </source>
</evidence>
<keyword evidence="12" id="KW-1185">Reference proteome</keyword>